<evidence type="ECO:0000256" key="10">
    <source>
        <dbReference type="HAMAP-Rule" id="MF_02227"/>
    </source>
</evidence>
<protein>
    <recommendedName>
        <fullName evidence="7 10">Ribulose-phosphate 3-epimerase</fullName>
        <ecNumber evidence="7 10">5.1.3.1</ecNumber>
    </recommendedName>
</protein>
<dbReference type="NCBIfam" id="TIGR01163">
    <property type="entry name" value="rpe"/>
    <property type="match status" value="1"/>
</dbReference>
<evidence type="ECO:0000313" key="15">
    <source>
        <dbReference type="EMBL" id="MCP2732248.1"/>
    </source>
</evidence>
<dbReference type="HAMAP" id="MF_02227">
    <property type="entry name" value="RPE"/>
    <property type="match status" value="1"/>
</dbReference>
<dbReference type="SUPFAM" id="SSF51366">
    <property type="entry name" value="Ribulose-phoshate binding barrel"/>
    <property type="match status" value="1"/>
</dbReference>
<dbReference type="Proteomes" id="UP001204953">
    <property type="component" value="Unassembled WGS sequence"/>
</dbReference>
<dbReference type="GO" id="GO:0005737">
    <property type="term" value="C:cytoplasm"/>
    <property type="evidence" value="ECO:0007669"/>
    <property type="project" value="UniProtKB-ARBA"/>
</dbReference>
<dbReference type="EC" id="5.1.3.1" evidence="7 10"/>
<dbReference type="Pfam" id="PF00834">
    <property type="entry name" value="Ribul_P_3_epim"/>
    <property type="match status" value="1"/>
</dbReference>
<dbReference type="GO" id="GO:0006098">
    <property type="term" value="P:pentose-phosphate shunt"/>
    <property type="evidence" value="ECO:0007669"/>
    <property type="project" value="UniProtKB-UniRule"/>
</dbReference>
<dbReference type="PROSITE" id="PS01085">
    <property type="entry name" value="RIBUL_P_3_EPIMER_1"/>
    <property type="match status" value="1"/>
</dbReference>
<evidence type="ECO:0000256" key="13">
    <source>
        <dbReference type="PIRSR" id="PIRSR001461-2"/>
    </source>
</evidence>
<keyword evidence="9 10" id="KW-0413">Isomerase</keyword>
<evidence type="ECO:0000256" key="11">
    <source>
        <dbReference type="PIRNR" id="PIRNR001461"/>
    </source>
</evidence>
<comment type="cofactor">
    <cofactor evidence="3">
        <name>Co(2+)</name>
        <dbReference type="ChEBI" id="CHEBI:48828"/>
    </cofactor>
</comment>
<keyword evidence="13" id="KW-0464">Manganese</keyword>
<organism evidence="15 16">
    <name type="scientific">Limnofasciculus baicalensis BBK-W-15</name>
    <dbReference type="NCBI Taxonomy" id="2699891"/>
    <lineage>
        <taxon>Bacteria</taxon>
        <taxon>Bacillati</taxon>
        <taxon>Cyanobacteriota</taxon>
        <taxon>Cyanophyceae</taxon>
        <taxon>Coleofasciculales</taxon>
        <taxon>Coleofasciculaceae</taxon>
        <taxon>Limnofasciculus</taxon>
        <taxon>Limnofasciculus baicalensis</taxon>
    </lineage>
</organism>
<dbReference type="GO" id="GO:0019323">
    <property type="term" value="P:pentose catabolic process"/>
    <property type="evidence" value="ECO:0007669"/>
    <property type="project" value="UniProtKB-UniRule"/>
</dbReference>
<evidence type="ECO:0000256" key="5">
    <source>
        <dbReference type="ARBA" id="ARBA00001954"/>
    </source>
</evidence>
<evidence type="ECO:0000256" key="14">
    <source>
        <dbReference type="PIRSR" id="PIRSR001461-3"/>
    </source>
</evidence>
<gene>
    <name evidence="10 15" type="primary">rpe</name>
    <name evidence="15" type="ORF">NJ959_27840</name>
</gene>
<evidence type="ECO:0000256" key="12">
    <source>
        <dbReference type="PIRSR" id="PIRSR001461-1"/>
    </source>
</evidence>
<reference evidence="15" key="1">
    <citation type="submission" date="2022-06" db="EMBL/GenBank/DDBJ databases">
        <title>New cyanobacteria of genus Symplocastrum in benthos of Lake Baikal.</title>
        <authorList>
            <person name="Sorokovikova E."/>
            <person name="Tikhonova I."/>
            <person name="Krasnopeev A."/>
            <person name="Evseev P."/>
            <person name="Gladkikh A."/>
            <person name="Belykh O."/>
        </authorList>
    </citation>
    <scope>NUCLEOTIDE SEQUENCE</scope>
    <source>
        <strain evidence="15">BBK-W-15</strain>
    </source>
</reference>
<dbReference type="InterPro" id="IPR026019">
    <property type="entry name" value="Ribul_P_3_epim"/>
</dbReference>
<evidence type="ECO:0000256" key="7">
    <source>
        <dbReference type="ARBA" id="ARBA00013188"/>
    </source>
</evidence>
<feature type="binding site" evidence="10 13">
    <location>
        <position position="73"/>
    </location>
    <ligand>
        <name>a divalent metal cation</name>
        <dbReference type="ChEBI" id="CHEBI:60240"/>
    </ligand>
</feature>
<comment type="cofactor">
    <cofactor evidence="10 13">
        <name>a divalent metal cation</name>
        <dbReference type="ChEBI" id="CHEBI:60240"/>
    </cofactor>
    <text evidence="10 13">Binds 1 divalent metal cation per subunit.</text>
</comment>
<sequence length="235" mass="25252">MNQTRSQKPIVVAPSILSADFSRLGADIQAVDAAGADWIHVDVMDGRFVPNITIGPLIVEAIRPVTTKPLDVHLMIVEPERYVEGFAKAGADIISVHAEHNASPHLHRTLCQIKELGKQAGVVLNPSTPLELIDYVLEVCDLVLIMSVNPGFGGQSFIPAVVPKIRKLRQMCDERGLDPWIEVDGGLKGANTWQVLEAGANAIVAGSAVFGAKDYAEAITGIRNSKRPLPELATV</sequence>
<dbReference type="NCBIfam" id="NF004076">
    <property type="entry name" value="PRK05581.1-4"/>
    <property type="match status" value="1"/>
</dbReference>
<dbReference type="PANTHER" id="PTHR11749">
    <property type="entry name" value="RIBULOSE-5-PHOSPHATE-3-EPIMERASE"/>
    <property type="match status" value="1"/>
</dbReference>
<evidence type="ECO:0000256" key="8">
    <source>
        <dbReference type="ARBA" id="ARBA00022723"/>
    </source>
</evidence>
<keyword evidence="16" id="KW-1185">Reference proteome</keyword>
<feature type="binding site" evidence="10 13">
    <location>
        <position position="184"/>
    </location>
    <ligand>
        <name>a divalent metal cation</name>
        <dbReference type="ChEBI" id="CHEBI:60240"/>
    </ligand>
</feature>
<dbReference type="CDD" id="cd00429">
    <property type="entry name" value="RPE"/>
    <property type="match status" value="1"/>
</dbReference>
<comment type="cofactor">
    <cofactor evidence="5">
        <name>Fe(2+)</name>
        <dbReference type="ChEBI" id="CHEBI:29033"/>
    </cofactor>
</comment>
<dbReference type="InterPro" id="IPR011060">
    <property type="entry name" value="RibuloseP-bd_barrel"/>
</dbReference>
<accession>A0AAE3GYM5</accession>
<keyword evidence="13" id="KW-0170">Cobalt</keyword>
<comment type="similarity">
    <text evidence="6 10 11">Belongs to the ribulose-phosphate 3-epimerase family.</text>
</comment>
<evidence type="ECO:0000256" key="1">
    <source>
        <dbReference type="ARBA" id="ARBA00001782"/>
    </source>
</evidence>
<keyword evidence="8 10" id="KW-0479">Metal-binding</keyword>
<dbReference type="EMBL" id="JAMZMM010000523">
    <property type="protein sequence ID" value="MCP2732248.1"/>
    <property type="molecule type" value="Genomic_DNA"/>
</dbReference>
<dbReference type="PIRSF" id="PIRSF001461">
    <property type="entry name" value="RPE"/>
    <property type="match status" value="1"/>
</dbReference>
<evidence type="ECO:0000256" key="9">
    <source>
        <dbReference type="ARBA" id="ARBA00023235"/>
    </source>
</evidence>
<proteinExistence type="inferred from homology"/>
<dbReference type="AlphaFoldDB" id="A0AAE3GYM5"/>
<evidence type="ECO:0000256" key="6">
    <source>
        <dbReference type="ARBA" id="ARBA00009541"/>
    </source>
</evidence>
<evidence type="ECO:0000256" key="2">
    <source>
        <dbReference type="ARBA" id="ARBA00001936"/>
    </source>
</evidence>
<comment type="cofactor">
    <cofactor evidence="2">
        <name>Mn(2+)</name>
        <dbReference type="ChEBI" id="CHEBI:29035"/>
    </cofactor>
</comment>
<dbReference type="InterPro" id="IPR000056">
    <property type="entry name" value="Ribul_P_3_epim-like"/>
</dbReference>
<feature type="binding site" evidence="10 14">
    <location>
        <position position="73"/>
    </location>
    <ligand>
        <name>substrate</name>
    </ligand>
</feature>
<comment type="pathway">
    <text evidence="10">Carbohydrate degradation.</text>
</comment>
<comment type="caution">
    <text evidence="15">The sequence shown here is derived from an EMBL/GenBank/DDBJ whole genome shotgun (WGS) entry which is preliminary data.</text>
</comment>
<dbReference type="GO" id="GO:0004750">
    <property type="term" value="F:D-ribulose-phosphate 3-epimerase activity"/>
    <property type="evidence" value="ECO:0007669"/>
    <property type="project" value="UniProtKB-UniRule"/>
</dbReference>
<evidence type="ECO:0000313" key="16">
    <source>
        <dbReference type="Proteomes" id="UP001204953"/>
    </source>
</evidence>
<keyword evidence="10 11" id="KW-0119">Carbohydrate metabolism</keyword>
<comment type="cofactor">
    <cofactor evidence="4">
        <name>Zn(2+)</name>
        <dbReference type="ChEBI" id="CHEBI:29105"/>
    </cofactor>
</comment>
<evidence type="ECO:0000256" key="4">
    <source>
        <dbReference type="ARBA" id="ARBA00001947"/>
    </source>
</evidence>
<feature type="binding site" evidence="10">
    <location>
        <begin position="184"/>
        <end position="186"/>
    </location>
    <ligand>
        <name>substrate</name>
    </ligand>
</feature>
<feature type="binding site" evidence="10 14">
    <location>
        <begin position="206"/>
        <end position="207"/>
    </location>
    <ligand>
        <name>substrate</name>
    </ligand>
</feature>
<dbReference type="RefSeq" id="WP_254014972.1">
    <property type="nucleotide sequence ID" value="NZ_JAMZMM010000523.1"/>
</dbReference>
<feature type="binding site" evidence="10 13">
    <location>
        <position position="42"/>
    </location>
    <ligand>
        <name>a divalent metal cation</name>
        <dbReference type="ChEBI" id="CHEBI:60240"/>
    </ligand>
</feature>
<comment type="function">
    <text evidence="10">Catalyzes the reversible epimerization of D-ribulose 5-phosphate to D-xylulose 5-phosphate.</text>
</comment>
<dbReference type="FunFam" id="3.20.20.70:FF:000004">
    <property type="entry name" value="Ribulose-phosphate 3-epimerase"/>
    <property type="match status" value="1"/>
</dbReference>
<feature type="active site" description="Proton donor" evidence="10 12">
    <location>
        <position position="184"/>
    </location>
</feature>
<comment type="catalytic activity">
    <reaction evidence="1 10 11">
        <text>D-ribulose 5-phosphate = D-xylulose 5-phosphate</text>
        <dbReference type="Rhea" id="RHEA:13677"/>
        <dbReference type="ChEBI" id="CHEBI:57737"/>
        <dbReference type="ChEBI" id="CHEBI:58121"/>
        <dbReference type="EC" id="5.1.3.1"/>
    </reaction>
</comment>
<dbReference type="InterPro" id="IPR013785">
    <property type="entry name" value="Aldolase_TIM"/>
</dbReference>
<evidence type="ECO:0000256" key="3">
    <source>
        <dbReference type="ARBA" id="ARBA00001941"/>
    </source>
</evidence>
<keyword evidence="13" id="KW-0862">Zinc</keyword>
<dbReference type="PROSITE" id="PS01086">
    <property type="entry name" value="RIBUL_P_3_EPIMER_2"/>
    <property type="match status" value="1"/>
</dbReference>
<feature type="binding site" evidence="14">
    <location>
        <position position="186"/>
    </location>
    <ligand>
        <name>substrate</name>
    </ligand>
</feature>
<dbReference type="GO" id="GO:0046872">
    <property type="term" value="F:metal ion binding"/>
    <property type="evidence" value="ECO:0007669"/>
    <property type="project" value="UniProtKB-UniRule"/>
</dbReference>
<dbReference type="Gene3D" id="3.20.20.70">
    <property type="entry name" value="Aldolase class I"/>
    <property type="match status" value="1"/>
</dbReference>
<feature type="binding site" evidence="10 14">
    <location>
        <position position="15"/>
    </location>
    <ligand>
        <name>substrate</name>
    </ligand>
</feature>
<feature type="binding site" evidence="10 14">
    <location>
        <begin position="151"/>
        <end position="154"/>
    </location>
    <ligand>
        <name>substrate</name>
    </ligand>
</feature>
<feature type="active site" description="Proton acceptor" evidence="10 12">
    <location>
        <position position="42"/>
    </location>
</feature>
<feature type="binding site" evidence="10 13">
    <location>
        <position position="40"/>
    </location>
    <ligand>
        <name>a divalent metal cation</name>
        <dbReference type="ChEBI" id="CHEBI:60240"/>
    </ligand>
</feature>
<name>A0AAE3GYM5_9CYAN</name>